<keyword evidence="1" id="KW-0472">Membrane</keyword>
<accession>A0A2S9JHU6</accession>
<evidence type="ECO:0000313" key="3">
    <source>
        <dbReference type="Proteomes" id="UP000238563"/>
    </source>
</evidence>
<proteinExistence type="predicted"/>
<feature type="transmembrane region" description="Helical" evidence="1">
    <location>
        <begin position="6"/>
        <end position="26"/>
    </location>
</feature>
<feature type="transmembrane region" description="Helical" evidence="1">
    <location>
        <begin position="58"/>
        <end position="75"/>
    </location>
</feature>
<feature type="transmembrane region" description="Helical" evidence="1">
    <location>
        <begin position="33"/>
        <end position="52"/>
    </location>
</feature>
<name>A0A2S9JHU6_9HYPH</name>
<gene>
    <name evidence="2" type="ORF">C5750_16315</name>
</gene>
<keyword evidence="1" id="KW-0812">Transmembrane</keyword>
<dbReference type="EMBL" id="PVBT01000004">
    <property type="protein sequence ID" value="PRD52447.1"/>
    <property type="molecule type" value="Genomic_DNA"/>
</dbReference>
<protein>
    <submittedName>
        <fullName evidence="2">Uncharacterized protein</fullName>
    </submittedName>
</protein>
<reference evidence="2 3" key="1">
    <citation type="submission" date="2018-02" db="EMBL/GenBank/DDBJ databases">
        <title>The draft genome of Phyllobacterium myrsinacearum DSM5892.</title>
        <authorList>
            <person name="Li L."/>
            <person name="Liu L."/>
            <person name="Zhang X."/>
            <person name="Wang T."/>
        </authorList>
    </citation>
    <scope>NUCLEOTIDE SEQUENCE [LARGE SCALE GENOMIC DNA]</scope>
    <source>
        <strain evidence="2 3">DSM 5892</strain>
    </source>
</reference>
<dbReference type="Proteomes" id="UP000238563">
    <property type="component" value="Unassembled WGS sequence"/>
</dbReference>
<comment type="caution">
    <text evidence="2">The sequence shown here is derived from an EMBL/GenBank/DDBJ whole genome shotgun (WGS) entry which is preliminary data.</text>
</comment>
<dbReference type="AlphaFoldDB" id="A0A2S9JHU6"/>
<keyword evidence="3" id="KW-1185">Reference proteome</keyword>
<keyword evidence="1" id="KW-1133">Transmembrane helix</keyword>
<organism evidence="2 3">
    <name type="scientific">Phyllobacterium myrsinacearum</name>
    <dbReference type="NCBI Taxonomy" id="28101"/>
    <lineage>
        <taxon>Bacteria</taxon>
        <taxon>Pseudomonadati</taxon>
        <taxon>Pseudomonadota</taxon>
        <taxon>Alphaproteobacteria</taxon>
        <taxon>Hyphomicrobiales</taxon>
        <taxon>Phyllobacteriaceae</taxon>
        <taxon>Phyllobacterium</taxon>
    </lineage>
</organism>
<sequence length="90" mass="9331">MALLPLIVGVAAVLIGIAAMAGSCRFNVSTERSALIALLALFVLFAVFYSLVGPQMSVIVVLGVVGLGFVAALVIKRVCGESKRHMTEGI</sequence>
<evidence type="ECO:0000256" key="1">
    <source>
        <dbReference type="SAM" id="Phobius"/>
    </source>
</evidence>
<evidence type="ECO:0000313" key="2">
    <source>
        <dbReference type="EMBL" id="PRD52447.1"/>
    </source>
</evidence>